<protein>
    <recommendedName>
        <fullName evidence="3">Secreted protein</fullName>
    </recommendedName>
</protein>
<accession>A0AAQ6IH58</accession>
<gene>
    <name evidence="1" type="primary">FBXL22</name>
</gene>
<sequence>MQGASGKLSPSAVCWTVCSCRAVRSTKRSPHHTHLNCVSRECTLWCLARCSRCLKLLSQLAHLKGFSPVAYCCLKLIWHSSHWKGRSSEWVRSCCRKSDGRLKLFPQEPHRKGLSPSELCVRWWWAR</sequence>
<keyword evidence="2" id="KW-1185">Reference proteome</keyword>
<name>A0AAQ6IH58_ANATE</name>
<dbReference type="GeneTree" id="ENSGT00940000178634"/>
<proteinExistence type="predicted"/>
<evidence type="ECO:0008006" key="3">
    <source>
        <dbReference type="Google" id="ProtNLM"/>
    </source>
</evidence>
<dbReference type="PROSITE" id="PS51257">
    <property type="entry name" value="PROKAR_LIPOPROTEIN"/>
    <property type="match status" value="1"/>
</dbReference>
<evidence type="ECO:0000313" key="1">
    <source>
        <dbReference type="Ensembl" id="ENSATEP00000074096.1"/>
    </source>
</evidence>
<reference evidence="1" key="3">
    <citation type="submission" date="2025-09" db="UniProtKB">
        <authorList>
            <consortium name="Ensembl"/>
        </authorList>
    </citation>
    <scope>IDENTIFICATION</scope>
</reference>
<dbReference type="AlphaFoldDB" id="A0AAQ6IH58"/>
<dbReference type="Proteomes" id="UP000265040">
    <property type="component" value="Chromosome 3"/>
</dbReference>
<organism evidence="1 2">
    <name type="scientific">Anabas testudineus</name>
    <name type="common">Climbing perch</name>
    <name type="synonym">Anthias testudineus</name>
    <dbReference type="NCBI Taxonomy" id="64144"/>
    <lineage>
        <taxon>Eukaryota</taxon>
        <taxon>Metazoa</taxon>
        <taxon>Chordata</taxon>
        <taxon>Craniata</taxon>
        <taxon>Vertebrata</taxon>
        <taxon>Euteleostomi</taxon>
        <taxon>Actinopterygii</taxon>
        <taxon>Neopterygii</taxon>
        <taxon>Teleostei</taxon>
        <taxon>Neoteleostei</taxon>
        <taxon>Acanthomorphata</taxon>
        <taxon>Anabantaria</taxon>
        <taxon>Anabantiformes</taxon>
        <taxon>Anabantoidei</taxon>
        <taxon>Anabantidae</taxon>
        <taxon>Anabas</taxon>
    </lineage>
</organism>
<dbReference type="Ensembl" id="ENSATET00000078553.1">
    <property type="protein sequence ID" value="ENSATEP00000074096.1"/>
    <property type="gene ID" value="ENSATEG00000030941.1"/>
</dbReference>
<reference evidence="1" key="2">
    <citation type="submission" date="2025-08" db="UniProtKB">
        <authorList>
            <consortium name="Ensembl"/>
        </authorList>
    </citation>
    <scope>IDENTIFICATION</scope>
</reference>
<reference evidence="1 2" key="1">
    <citation type="submission" date="2021-04" db="EMBL/GenBank/DDBJ databases">
        <authorList>
            <consortium name="Wellcome Sanger Institute Data Sharing"/>
        </authorList>
    </citation>
    <scope>NUCLEOTIDE SEQUENCE [LARGE SCALE GENOMIC DNA]</scope>
</reference>
<evidence type="ECO:0000313" key="2">
    <source>
        <dbReference type="Proteomes" id="UP000265040"/>
    </source>
</evidence>